<feature type="domain" description="EGF-like" evidence="3 4">
    <location>
        <begin position="221"/>
        <end position="232"/>
    </location>
</feature>
<dbReference type="PROSITE" id="PS01186">
    <property type="entry name" value="EGF_2"/>
    <property type="match status" value="1"/>
</dbReference>
<evidence type="ECO:0000256" key="1">
    <source>
        <dbReference type="ARBA" id="ARBA00023180"/>
    </source>
</evidence>
<feature type="region of interest" description="Disordered" evidence="2">
    <location>
        <begin position="43"/>
        <end position="65"/>
    </location>
</feature>
<organism evidence="5 6">
    <name type="scientific">Blyttiomyces helicus</name>
    <dbReference type="NCBI Taxonomy" id="388810"/>
    <lineage>
        <taxon>Eukaryota</taxon>
        <taxon>Fungi</taxon>
        <taxon>Fungi incertae sedis</taxon>
        <taxon>Chytridiomycota</taxon>
        <taxon>Chytridiomycota incertae sedis</taxon>
        <taxon>Chytridiomycetes</taxon>
        <taxon>Chytridiomycetes incertae sedis</taxon>
        <taxon>Blyttiomyces</taxon>
    </lineage>
</organism>
<dbReference type="Pfam" id="PF23106">
    <property type="entry name" value="EGF_Teneurin"/>
    <property type="match status" value="1"/>
</dbReference>
<sequence>MTAIMATVAPSMSLLSHVTHLSPLSTRSLLHAEQRLDVWLNPGAHAPEGTEGQAAELKQGRPEKSRLTRWDCQHRQRLYGDLRARERDGHFYRPRDYGRHLARHRFKAQDGCGAAGEAEQAFEPTDWEEIFTRERHRGSAAGVGPGRRDPAKGDASLTGTSPETIVVNASEALVNFVSDSMGCYDGAAFFYYANSDADVPWDKLECPFDCYGHGRCVLGLCVCDPGYAGGLCKDDDAFRLVEVSRAGGGGG</sequence>
<keyword evidence="6" id="KW-1185">Reference proteome</keyword>
<dbReference type="Proteomes" id="UP000269721">
    <property type="component" value="Unassembled WGS sequence"/>
</dbReference>
<evidence type="ECO:0000313" key="5">
    <source>
        <dbReference type="EMBL" id="RKO83341.1"/>
    </source>
</evidence>
<reference evidence="6" key="1">
    <citation type="journal article" date="2018" name="Nat. Microbiol.">
        <title>Leveraging single-cell genomics to expand the fungal tree of life.</title>
        <authorList>
            <person name="Ahrendt S.R."/>
            <person name="Quandt C.A."/>
            <person name="Ciobanu D."/>
            <person name="Clum A."/>
            <person name="Salamov A."/>
            <person name="Andreopoulos B."/>
            <person name="Cheng J.F."/>
            <person name="Woyke T."/>
            <person name="Pelin A."/>
            <person name="Henrissat B."/>
            <person name="Reynolds N.K."/>
            <person name="Benny G.L."/>
            <person name="Smith M.E."/>
            <person name="James T.Y."/>
            <person name="Grigoriev I.V."/>
        </authorList>
    </citation>
    <scope>NUCLEOTIDE SEQUENCE [LARGE SCALE GENOMIC DNA]</scope>
</reference>
<proteinExistence type="predicted"/>
<keyword evidence="1" id="KW-0325">Glycoprotein</keyword>
<dbReference type="EMBL" id="ML001351">
    <property type="protein sequence ID" value="RKO83341.1"/>
    <property type="molecule type" value="Genomic_DNA"/>
</dbReference>
<name>A0A4P9VUR2_9FUNG</name>
<evidence type="ECO:0000256" key="2">
    <source>
        <dbReference type="SAM" id="MobiDB-lite"/>
    </source>
</evidence>
<evidence type="ECO:0000259" key="4">
    <source>
        <dbReference type="PROSITE" id="PS01186"/>
    </source>
</evidence>
<accession>A0A4P9VUR2</accession>
<dbReference type="OrthoDB" id="2156966at2759"/>
<gene>
    <name evidence="5" type="ORF">BDK51DRAFT_48257</name>
</gene>
<protein>
    <recommendedName>
        <fullName evidence="3 4">EGF-like domain-containing protein</fullName>
    </recommendedName>
</protein>
<dbReference type="Gene3D" id="2.10.25.10">
    <property type="entry name" value="Laminin"/>
    <property type="match status" value="1"/>
</dbReference>
<feature type="region of interest" description="Disordered" evidence="2">
    <location>
        <begin position="138"/>
        <end position="160"/>
    </location>
</feature>
<evidence type="ECO:0000313" key="6">
    <source>
        <dbReference type="Proteomes" id="UP000269721"/>
    </source>
</evidence>
<dbReference type="InterPro" id="IPR000742">
    <property type="entry name" value="EGF"/>
</dbReference>
<dbReference type="PROSITE" id="PS00022">
    <property type="entry name" value="EGF_1"/>
    <property type="match status" value="1"/>
</dbReference>
<dbReference type="AlphaFoldDB" id="A0A4P9VUR2"/>
<dbReference type="FunFam" id="2.10.25.10:FF:000001">
    <property type="entry name" value="Tenascin C"/>
    <property type="match status" value="1"/>
</dbReference>
<evidence type="ECO:0000259" key="3">
    <source>
        <dbReference type="PROSITE" id="PS00022"/>
    </source>
</evidence>